<proteinExistence type="predicted"/>
<keyword evidence="2" id="KW-1185">Reference proteome</keyword>
<organism evidence="1 2">
    <name type="scientific">Halteria grandinella</name>
    <dbReference type="NCBI Taxonomy" id="5974"/>
    <lineage>
        <taxon>Eukaryota</taxon>
        <taxon>Sar</taxon>
        <taxon>Alveolata</taxon>
        <taxon>Ciliophora</taxon>
        <taxon>Intramacronucleata</taxon>
        <taxon>Spirotrichea</taxon>
        <taxon>Stichotrichia</taxon>
        <taxon>Sporadotrichida</taxon>
        <taxon>Halteriidae</taxon>
        <taxon>Halteria</taxon>
    </lineage>
</organism>
<dbReference type="AlphaFoldDB" id="A0A8J8T432"/>
<accession>A0A8J8T432</accession>
<sequence>MVPTVATLPSVEMRLQFCMSERPRSSMLMMMSEEMQMELPQISMPKRCQKLRVAFRPPFRQQRGCAGSIPVKPQTRPEVASSVRRMAGLRQYIASGVRASSMMSTMSKRPLCTDGEA</sequence>
<gene>
    <name evidence="1" type="ORF">FGO68_gene6740</name>
</gene>
<protein>
    <submittedName>
        <fullName evidence="1">Uncharacterized protein</fullName>
    </submittedName>
</protein>
<reference evidence="1" key="1">
    <citation type="submission" date="2019-06" db="EMBL/GenBank/DDBJ databases">
        <authorList>
            <person name="Zheng W."/>
        </authorList>
    </citation>
    <scope>NUCLEOTIDE SEQUENCE</scope>
    <source>
        <strain evidence="1">QDHG01</strain>
    </source>
</reference>
<evidence type="ECO:0000313" key="1">
    <source>
        <dbReference type="EMBL" id="TNV81065.1"/>
    </source>
</evidence>
<name>A0A8J8T432_HALGN</name>
<evidence type="ECO:0000313" key="2">
    <source>
        <dbReference type="Proteomes" id="UP000785679"/>
    </source>
</evidence>
<dbReference type="EMBL" id="RRYP01006622">
    <property type="protein sequence ID" value="TNV81065.1"/>
    <property type="molecule type" value="Genomic_DNA"/>
</dbReference>
<dbReference type="Proteomes" id="UP000785679">
    <property type="component" value="Unassembled WGS sequence"/>
</dbReference>
<comment type="caution">
    <text evidence="1">The sequence shown here is derived from an EMBL/GenBank/DDBJ whole genome shotgun (WGS) entry which is preliminary data.</text>
</comment>